<name>A0A6C0GQY8_9BACT</name>
<feature type="transmembrane region" description="Helical" evidence="1">
    <location>
        <begin position="166"/>
        <end position="189"/>
    </location>
</feature>
<keyword evidence="3" id="KW-1185">Reference proteome</keyword>
<feature type="transmembrane region" description="Helical" evidence="1">
    <location>
        <begin position="262"/>
        <end position="280"/>
    </location>
</feature>
<keyword evidence="1" id="KW-1133">Transmembrane helix</keyword>
<evidence type="ECO:0000256" key="1">
    <source>
        <dbReference type="SAM" id="Phobius"/>
    </source>
</evidence>
<feature type="transmembrane region" description="Helical" evidence="1">
    <location>
        <begin position="201"/>
        <end position="225"/>
    </location>
</feature>
<evidence type="ECO:0000313" key="3">
    <source>
        <dbReference type="Proteomes" id="UP000480178"/>
    </source>
</evidence>
<proteinExistence type="predicted"/>
<dbReference type="KEGG" id="rhoz:GXP67_26380"/>
<feature type="transmembrane region" description="Helical" evidence="1">
    <location>
        <begin position="137"/>
        <end position="154"/>
    </location>
</feature>
<dbReference type="AlphaFoldDB" id="A0A6C0GQY8"/>
<dbReference type="EMBL" id="CP048222">
    <property type="protein sequence ID" value="QHT69920.1"/>
    <property type="molecule type" value="Genomic_DNA"/>
</dbReference>
<accession>A0A6C0GQY8</accession>
<keyword evidence="1" id="KW-0472">Membrane</keyword>
<sequence length="282" mass="31830">MISLPNKAIIYDDQCPACKLYTTGFVKWGLLEQNNRIPFTKIIDSDKVSQLDLQHSRHHIPLIDLTGGETLYGLDALVFLLSQKIPFLKTLLRIKPIYSFFSGFYNIISYNRRIIIPVHTPASGFDCAPDFSLRYRLYFIALAVSIASVITYAFGDSLSHFSLSGIGGMDMLCIAGTGWVLQILMALCVTLPFQPRQRINYIAHLGVIMIMGVFILLPGICLSALTAYQYPLIPTISVVISSSIMLWQHISRVRHIQLSQGWTIGWFLILQITAAFWLYFLT</sequence>
<dbReference type="RefSeq" id="WP_162445903.1">
    <property type="nucleotide sequence ID" value="NZ_CP048222.1"/>
</dbReference>
<organism evidence="2 3">
    <name type="scientific">Rhodocytophaga rosea</name>
    <dbReference type="NCBI Taxonomy" id="2704465"/>
    <lineage>
        <taxon>Bacteria</taxon>
        <taxon>Pseudomonadati</taxon>
        <taxon>Bacteroidota</taxon>
        <taxon>Cytophagia</taxon>
        <taxon>Cytophagales</taxon>
        <taxon>Rhodocytophagaceae</taxon>
        <taxon>Rhodocytophaga</taxon>
    </lineage>
</organism>
<reference evidence="2 3" key="1">
    <citation type="submission" date="2020-01" db="EMBL/GenBank/DDBJ databases">
        <authorList>
            <person name="Kim M.K."/>
        </authorList>
    </citation>
    <scope>NUCLEOTIDE SEQUENCE [LARGE SCALE GENOMIC DNA]</scope>
    <source>
        <strain evidence="2 3">172606-1</strain>
    </source>
</reference>
<evidence type="ECO:0000313" key="2">
    <source>
        <dbReference type="EMBL" id="QHT69920.1"/>
    </source>
</evidence>
<evidence type="ECO:0008006" key="4">
    <source>
        <dbReference type="Google" id="ProtNLM"/>
    </source>
</evidence>
<gene>
    <name evidence="2" type="ORF">GXP67_26380</name>
</gene>
<protein>
    <recommendedName>
        <fullName evidence="4">DUF393 domain-containing protein</fullName>
    </recommendedName>
</protein>
<feature type="transmembrane region" description="Helical" evidence="1">
    <location>
        <begin position="231"/>
        <end position="250"/>
    </location>
</feature>
<keyword evidence="1" id="KW-0812">Transmembrane</keyword>
<dbReference type="Proteomes" id="UP000480178">
    <property type="component" value="Chromosome"/>
</dbReference>